<dbReference type="Gramene" id="TVU04371">
    <property type="protein sequence ID" value="TVU04371"/>
    <property type="gene ID" value="EJB05_50052"/>
</dbReference>
<evidence type="ECO:0000256" key="5">
    <source>
        <dbReference type="ARBA" id="ARBA00022833"/>
    </source>
</evidence>
<evidence type="ECO:0000256" key="2">
    <source>
        <dbReference type="ARBA" id="ARBA00012483"/>
    </source>
</evidence>
<dbReference type="OrthoDB" id="2122982at2759"/>
<evidence type="ECO:0000256" key="7">
    <source>
        <dbReference type="PROSITE-ProRule" id="PRU00175"/>
    </source>
</evidence>
<dbReference type="GO" id="GO:0008270">
    <property type="term" value="F:zinc ion binding"/>
    <property type="evidence" value="ECO:0007669"/>
    <property type="project" value="UniProtKB-KW"/>
</dbReference>
<sequence>MEKEMVAVIILLILFLVALLACLFSCKREPVPELEQWAATALAAHEALATEAAAIIAEQAVRPAQAAAIVSEQAARPVQAVQLPYFPYAANGRASETLCAICVEPIGQGQLCSEVPTCRHALHGDCLGEWAKSKGTCPLRRAKIVPGLVEVSVADDIWCSSPCNGFFFSSPPMDQPQTPPIKSLYTYPMRAERHRCKTKAEHRILG</sequence>
<feature type="non-terminal residue" evidence="9">
    <location>
        <position position="1"/>
    </location>
</feature>
<keyword evidence="4 7" id="KW-0863">Zinc-finger</keyword>
<reference evidence="9 10" key="1">
    <citation type="journal article" date="2019" name="Sci. Rep.">
        <title>A high-quality genome of Eragrostis curvula grass provides insights into Poaceae evolution and supports new strategies to enhance forage quality.</title>
        <authorList>
            <person name="Carballo J."/>
            <person name="Santos B.A.C.M."/>
            <person name="Zappacosta D."/>
            <person name="Garbus I."/>
            <person name="Selva J.P."/>
            <person name="Gallo C.A."/>
            <person name="Diaz A."/>
            <person name="Albertini E."/>
            <person name="Caccamo M."/>
            <person name="Echenique V."/>
        </authorList>
    </citation>
    <scope>NUCLEOTIDE SEQUENCE [LARGE SCALE GENOMIC DNA]</scope>
    <source>
        <strain evidence="10">cv. Victoria</strain>
        <tissue evidence="9">Leaf</tissue>
    </source>
</reference>
<dbReference type="Proteomes" id="UP000324897">
    <property type="component" value="Unassembled WGS sequence"/>
</dbReference>
<evidence type="ECO:0000313" key="10">
    <source>
        <dbReference type="Proteomes" id="UP000324897"/>
    </source>
</evidence>
<keyword evidence="10" id="KW-1185">Reference proteome</keyword>
<dbReference type="GO" id="GO:0061630">
    <property type="term" value="F:ubiquitin protein ligase activity"/>
    <property type="evidence" value="ECO:0007669"/>
    <property type="project" value="UniProtKB-EC"/>
</dbReference>
<evidence type="ECO:0000256" key="3">
    <source>
        <dbReference type="ARBA" id="ARBA00022723"/>
    </source>
</evidence>
<feature type="domain" description="RING-type" evidence="8">
    <location>
        <begin position="99"/>
        <end position="141"/>
    </location>
</feature>
<dbReference type="EC" id="2.3.2.27" evidence="2"/>
<keyword evidence="3" id="KW-0479">Metal-binding</keyword>
<name>A0A5J9T0P6_9POAL</name>
<dbReference type="EMBL" id="RWGY01000063">
    <property type="protein sequence ID" value="TVU04371.1"/>
    <property type="molecule type" value="Genomic_DNA"/>
</dbReference>
<evidence type="ECO:0000256" key="6">
    <source>
        <dbReference type="ARBA" id="ARBA00024209"/>
    </source>
</evidence>
<comment type="catalytic activity">
    <reaction evidence="1">
        <text>S-ubiquitinyl-[E2 ubiquitin-conjugating enzyme]-L-cysteine + [acceptor protein]-L-lysine = [E2 ubiquitin-conjugating enzyme]-L-cysteine + N(6)-ubiquitinyl-[acceptor protein]-L-lysine.</text>
        <dbReference type="EC" id="2.3.2.27"/>
    </reaction>
</comment>
<dbReference type="InterPro" id="IPR013083">
    <property type="entry name" value="Znf_RING/FYVE/PHD"/>
</dbReference>
<dbReference type="PROSITE" id="PS51257">
    <property type="entry name" value="PROKAR_LIPOPROTEIN"/>
    <property type="match status" value="1"/>
</dbReference>
<keyword evidence="5" id="KW-0862">Zinc</keyword>
<evidence type="ECO:0000313" key="9">
    <source>
        <dbReference type="EMBL" id="TVU04371.1"/>
    </source>
</evidence>
<dbReference type="AlphaFoldDB" id="A0A5J9T0P6"/>
<evidence type="ECO:0000256" key="1">
    <source>
        <dbReference type="ARBA" id="ARBA00000900"/>
    </source>
</evidence>
<accession>A0A5J9T0P6</accession>
<dbReference type="PANTHER" id="PTHR14155:SF499">
    <property type="entry name" value="RING-TYPE DOMAIN-CONTAINING PROTEIN"/>
    <property type="match status" value="1"/>
</dbReference>
<comment type="caution">
    <text evidence="9">The sequence shown here is derived from an EMBL/GenBank/DDBJ whole genome shotgun (WGS) entry which is preliminary data.</text>
</comment>
<evidence type="ECO:0000256" key="4">
    <source>
        <dbReference type="ARBA" id="ARBA00022771"/>
    </source>
</evidence>
<dbReference type="PANTHER" id="PTHR14155">
    <property type="entry name" value="RING FINGER DOMAIN-CONTAINING"/>
    <property type="match status" value="1"/>
</dbReference>
<comment type="similarity">
    <text evidence="6">Belongs to the RING-type zinc finger family. ATL subfamily.</text>
</comment>
<dbReference type="SUPFAM" id="SSF57850">
    <property type="entry name" value="RING/U-box"/>
    <property type="match status" value="1"/>
</dbReference>
<dbReference type="PROSITE" id="PS50089">
    <property type="entry name" value="ZF_RING_2"/>
    <property type="match status" value="1"/>
</dbReference>
<proteinExistence type="inferred from homology"/>
<evidence type="ECO:0000259" key="8">
    <source>
        <dbReference type="PROSITE" id="PS50089"/>
    </source>
</evidence>
<gene>
    <name evidence="9" type="ORF">EJB05_50052</name>
</gene>
<dbReference type="Gene3D" id="3.30.40.10">
    <property type="entry name" value="Zinc/RING finger domain, C3HC4 (zinc finger)"/>
    <property type="match status" value="1"/>
</dbReference>
<dbReference type="InterPro" id="IPR001841">
    <property type="entry name" value="Znf_RING"/>
</dbReference>
<organism evidence="9 10">
    <name type="scientific">Eragrostis curvula</name>
    <name type="common">weeping love grass</name>
    <dbReference type="NCBI Taxonomy" id="38414"/>
    <lineage>
        <taxon>Eukaryota</taxon>
        <taxon>Viridiplantae</taxon>
        <taxon>Streptophyta</taxon>
        <taxon>Embryophyta</taxon>
        <taxon>Tracheophyta</taxon>
        <taxon>Spermatophyta</taxon>
        <taxon>Magnoliopsida</taxon>
        <taxon>Liliopsida</taxon>
        <taxon>Poales</taxon>
        <taxon>Poaceae</taxon>
        <taxon>PACMAD clade</taxon>
        <taxon>Chloridoideae</taxon>
        <taxon>Eragrostideae</taxon>
        <taxon>Eragrostidinae</taxon>
        <taxon>Eragrostis</taxon>
    </lineage>
</organism>
<dbReference type="Pfam" id="PF13639">
    <property type="entry name" value="zf-RING_2"/>
    <property type="match status" value="1"/>
</dbReference>
<protein>
    <recommendedName>
        <fullName evidence="2">RING-type E3 ubiquitin transferase</fullName>
        <ecNumber evidence="2">2.3.2.27</ecNumber>
    </recommendedName>
</protein>
<dbReference type="InterPro" id="IPR053238">
    <property type="entry name" value="RING-H2_zinc_finger"/>
</dbReference>